<dbReference type="PANTHER" id="PTHR36007">
    <property type="entry name" value="TRANSPORT PROTEIN-RELATED"/>
    <property type="match status" value="1"/>
</dbReference>
<evidence type="ECO:0000313" key="3">
    <source>
        <dbReference type="Proteomes" id="UP001271789"/>
    </source>
</evidence>
<proteinExistence type="predicted"/>
<dbReference type="RefSeq" id="WP_338098963.1">
    <property type="nucleotide sequence ID" value="NZ_JAWDKD010000008.1"/>
</dbReference>
<protein>
    <recommendedName>
        <fullName evidence="4">Small multi-drug export protein</fullName>
    </recommendedName>
</protein>
<keyword evidence="3" id="KW-1185">Reference proteome</keyword>
<dbReference type="EMBL" id="JAWDKD010000008">
    <property type="protein sequence ID" value="MDV0446564.1"/>
    <property type="molecule type" value="Genomic_DNA"/>
</dbReference>
<name>A0AAE4MI15_9EURY</name>
<dbReference type="AlphaFoldDB" id="A0AAE4MI15"/>
<keyword evidence="1" id="KW-0472">Membrane</keyword>
<feature type="transmembrane region" description="Helical" evidence="1">
    <location>
        <begin position="107"/>
        <end position="134"/>
    </location>
</feature>
<reference evidence="2" key="1">
    <citation type="submission" date="2023-06" db="EMBL/GenBank/DDBJ databases">
        <title>Genome sequence of Methanosarcinaceae archaeon Ag5.</title>
        <authorList>
            <person name="Protasov E."/>
            <person name="Platt K."/>
            <person name="Poehlein A."/>
            <person name="Daniel R."/>
            <person name="Brune A."/>
        </authorList>
    </citation>
    <scope>NUCLEOTIDE SEQUENCE</scope>
    <source>
        <strain evidence="2">Ag5</strain>
    </source>
</reference>
<evidence type="ECO:0000256" key="1">
    <source>
        <dbReference type="SAM" id="Phobius"/>
    </source>
</evidence>
<comment type="caution">
    <text evidence="2">The sequence shown here is derived from an EMBL/GenBank/DDBJ whole genome shotgun (WGS) entry which is preliminary data.</text>
</comment>
<feature type="transmembrane region" description="Helical" evidence="1">
    <location>
        <begin position="140"/>
        <end position="165"/>
    </location>
</feature>
<dbReference type="PANTHER" id="PTHR36007:SF2">
    <property type="entry name" value="TRANSPORT PROTEIN-RELATED"/>
    <property type="match status" value="1"/>
</dbReference>
<keyword evidence="1" id="KW-0812">Transmembrane</keyword>
<keyword evidence="1" id="KW-1133">Transmembrane helix</keyword>
<organism evidence="2 3">
    <name type="scientific">Methanolapillus africanus</name>
    <dbReference type="NCBI Taxonomy" id="3028297"/>
    <lineage>
        <taxon>Archaea</taxon>
        <taxon>Methanobacteriati</taxon>
        <taxon>Methanobacteriota</taxon>
        <taxon>Stenosarchaea group</taxon>
        <taxon>Methanomicrobia</taxon>
        <taxon>Methanosarcinales</taxon>
        <taxon>Methanosarcinaceae</taxon>
        <taxon>Methanolapillus</taxon>
    </lineage>
</organism>
<dbReference type="Proteomes" id="UP001271789">
    <property type="component" value="Unassembled WGS sequence"/>
</dbReference>
<sequence>MDFTTPVVELLAGFPPWLVIMIISALPVVGLQGSIPVGIGLFDMNPIVVLGLSVLGNMIPVFFIFHLLEPVSKFLSKRSPYFEKFFKSVYECAEKQGQGKVKKYKSFALMMFVAFPMPMTGVWMGTVAAIVFRFPFRNAFFSIFGGVVIVGIVITIATVTGIHIIDFLYDLIVTRNDLI</sequence>
<dbReference type="InterPro" id="IPR009577">
    <property type="entry name" value="Sm_multidrug_ex"/>
</dbReference>
<dbReference type="Pfam" id="PF06695">
    <property type="entry name" value="Sm_multidrug_ex"/>
    <property type="match status" value="1"/>
</dbReference>
<accession>A0AAE4MI15</accession>
<evidence type="ECO:0000313" key="2">
    <source>
        <dbReference type="EMBL" id="MDV0446564.1"/>
    </source>
</evidence>
<feature type="transmembrane region" description="Helical" evidence="1">
    <location>
        <begin position="47"/>
        <end position="68"/>
    </location>
</feature>
<gene>
    <name evidence="2" type="ORF">MsAg5_04090</name>
</gene>
<evidence type="ECO:0008006" key="4">
    <source>
        <dbReference type="Google" id="ProtNLM"/>
    </source>
</evidence>